<sequence length="191" mass="22089">MENLRQFSGESENEIWQQIAADMHQQNEILEYSAQINQQDHQVYFDIDIDLGGGFEGGFETTTFMAPVNNSELKFHLYPQNWLNEVGKILGLEDVELGYPEFDKTFIIKASNPEKLKRIFADETIRQTLLKYPDCELKLSHEHDKPNARNLLTFNLDLALISPEHLREVYHVMLQILEKLGQPTLPNSGEL</sequence>
<gene>
    <name evidence="1" type="ORF">ACFPIB_01680</name>
</gene>
<dbReference type="RefSeq" id="WP_378015680.1">
    <property type="nucleotide sequence ID" value="NZ_JBHSKT010000001.1"/>
</dbReference>
<protein>
    <submittedName>
        <fullName evidence="1">Uncharacterized protein</fullName>
    </submittedName>
</protein>
<proteinExistence type="predicted"/>
<evidence type="ECO:0000313" key="2">
    <source>
        <dbReference type="Proteomes" id="UP001596161"/>
    </source>
</evidence>
<evidence type="ECO:0000313" key="1">
    <source>
        <dbReference type="EMBL" id="MFC5269301.1"/>
    </source>
</evidence>
<keyword evidence="2" id="KW-1185">Reference proteome</keyword>
<dbReference type="EMBL" id="JBHSKT010000001">
    <property type="protein sequence ID" value="MFC5269301.1"/>
    <property type="molecule type" value="Genomic_DNA"/>
</dbReference>
<reference evidence="2" key="1">
    <citation type="journal article" date="2019" name="Int. J. Syst. Evol. Microbiol.">
        <title>The Global Catalogue of Microorganisms (GCM) 10K type strain sequencing project: providing services to taxonomists for standard genome sequencing and annotation.</title>
        <authorList>
            <consortium name="The Broad Institute Genomics Platform"/>
            <consortium name="The Broad Institute Genome Sequencing Center for Infectious Disease"/>
            <person name="Wu L."/>
            <person name="Ma J."/>
        </authorList>
    </citation>
    <scope>NUCLEOTIDE SEQUENCE [LARGE SCALE GENOMIC DNA]</scope>
    <source>
        <strain evidence="2">KACC 12602</strain>
    </source>
</reference>
<name>A0ABW0E8H2_9BACT</name>
<dbReference type="Proteomes" id="UP001596161">
    <property type="component" value="Unassembled WGS sequence"/>
</dbReference>
<accession>A0ABW0E8H2</accession>
<comment type="caution">
    <text evidence="1">The sequence shown here is derived from an EMBL/GenBank/DDBJ whole genome shotgun (WGS) entry which is preliminary data.</text>
</comment>
<organism evidence="1 2">
    <name type="scientific">Adhaeribacter terreus</name>
    <dbReference type="NCBI Taxonomy" id="529703"/>
    <lineage>
        <taxon>Bacteria</taxon>
        <taxon>Pseudomonadati</taxon>
        <taxon>Bacteroidota</taxon>
        <taxon>Cytophagia</taxon>
        <taxon>Cytophagales</taxon>
        <taxon>Hymenobacteraceae</taxon>
        <taxon>Adhaeribacter</taxon>
    </lineage>
</organism>